<sequence>MRIPKKNLTAEQSRIREDLENQLKYKGLDGKYFQDLVEDYIFLLVKKDTLQEDIDENGVRITTYNSKGLPIEKKNESYDLLLKYNQQMIKILEYLGIKPSENTVSGGSDDEL</sequence>
<proteinExistence type="predicted"/>
<evidence type="ECO:0000313" key="2">
    <source>
        <dbReference type="Proteomes" id="UP000261032"/>
    </source>
</evidence>
<organism evidence="1 2">
    <name type="scientific">Thomasclavelia ramosa</name>
    <dbReference type="NCBI Taxonomy" id="1547"/>
    <lineage>
        <taxon>Bacteria</taxon>
        <taxon>Bacillati</taxon>
        <taxon>Bacillota</taxon>
        <taxon>Erysipelotrichia</taxon>
        <taxon>Erysipelotrichales</taxon>
        <taxon>Coprobacillaceae</taxon>
        <taxon>Thomasclavelia</taxon>
    </lineage>
</organism>
<protein>
    <submittedName>
        <fullName evidence="1">RNA polymerase subunit sigma-70</fullName>
    </submittedName>
</protein>
<accession>A0A3E3EG90</accession>
<dbReference type="AlphaFoldDB" id="A0A3E3EG90"/>
<dbReference type="InterPro" id="IPR006448">
    <property type="entry name" value="Phage_term_ssu_P27"/>
</dbReference>
<evidence type="ECO:0000313" key="1">
    <source>
        <dbReference type="EMBL" id="RGD86913.1"/>
    </source>
</evidence>
<dbReference type="RefSeq" id="WP_117580265.1">
    <property type="nucleotide sequence ID" value="NZ_CAXMZE010000001.1"/>
</dbReference>
<dbReference type="Pfam" id="PF05119">
    <property type="entry name" value="Terminase_4"/>
    <property type="match status" value="1"/>
</dbReference>
<comment type="caution">
    <text evidence="1">The sequence shown here is derived from an EMBL/GenBank/DDBJ whole genome shotgun (WGS) entry which is preliminary data.</text>
</comment>
<gene>
    <name evidence="1" type="ORF">DXB93_01735</name>
</gene>
<dbReference type="Proteomes" id="UP000261032">
    <property type="component" value="Unassembled WGS sequence"/>
</dbReference>
<name>A0A3E3EG90_9FIRM</name>
<reference evidence="1 2" key="1">
    <citation type="submission" date="2018-08" db="EMBL/GenBank/DDBJ databases">
        <title>A genome reference for cultivated species of the human gut microbiota.</title>
        <authorList>
            <person name="Zou Y."/>
            <person name="Xue W."/>
            <person name="Luo G."/>
        </authorList>
    </citation>
    <scope>NUCLEOTIDE SEQUENCE [LARGE SCALE GENOMIC DNA]</scope>
    <source>
        <strain evidence="1 2">OM06-4</strain>
    </source>
</reference>
<dbReference type="EMBL" id="QUSL01000002">
    <property type="protein sequence ID" value="RGD86913.1"/>
    <property type="molecule type" value="Genomic_DNA"/>
</dbReference>